<evidence type="ECO:0000313" key="4">
    <source>
        <dbReference type="Proteomes" id="UP000595220"/>
    </source>
</evidence>
<feature type="compositionally biased region" description="Low complexity" evidence="1">
    <location>
        <begin position="13"/>
        <end position="31"/>
    </location>
</feature>
<feature type="compositionally biased region" description="Polar residues" evidence="1">
    <location>
        <begin position="84"/>
        <end position="100"/>
    </location>
</feature>
<reference evidence="3 4" key="1">
    <citation type="submission" date="2020-12" db="EMBL/GenBank/DDBJ databases">
        <title>FDA dAtabase for Regulatory Grade micrObial Sequences (FDA-ARGOS): Supporting development and validation of Infectious Disease Dx tests.</title>
        <authorList>
            <person name="Sproer C."/>
            <person name="Gronow S."/>
            <person name="Severitt S."/>
            <person name="Schroder I."/>
            <person name="Tallon L."/>
            <person name="Sadzewicz L."/>
            <person name="Zhao X."/>
            <person name="Boylan J."/>
            <person name="Ott S."/>
            <person name="Bowen H."/>
            <person name="Vavikolanu K."/>
            <person name="Mehta A."/>
            <person name="Aluvathingal J."/>
            <person name="Nadendla S."/>
            <person name="Lowell S."/>
            <person name="Myers T."/>
            <person name="Yan Y."/>
            <person name="Sichtig H."/>
        </authorList>
    </citation>
    <scope>NUCLEOTIDE SEQUENCE [LARGE SCALE GENOMIC DNA]</scope>
    <source>
        <strain evidence="3 4">FDAARGOS_985</strain>
    </source>
</reference>
<evidence type="ECO:0000313" key="3">
    <source>
        <dbReference type="EMBL" id="QQC43985.1"/>
    </source>
</evidence>
<proteinExistence type="predicted"/>
<keyword evidence="4" id="KW-1185">Reference proteome</keyword>
<name>A0AAP9Y8P9_9ACTO</name>
<accession>A0AAP9Y8P9</accession>
<feature type="transmembrane region" description="Helical" evidence="2">
    <location>
        <begin position="185"/>
        <end position="205"/>
    </location>
</feature>
<sequence length="226" mass="22670">MTTSNDDATTQLPESKAATSPAAPAPSVGASQDATREMPTSDPGLSSDPLAIFREAPTTQMPSDPFRTDADASGAAGRQGEAGSPTQAAPNSTPLGSTRTAFDPASTGESTPPPRDAGAGLGGQGPAGGNGEPTWSAQRGPIDMRTLPEAPSRGVRVGTFVWACLVCMVGLFLIAEAFIPSFNLPLLGIGAIAALGIVLILTALFSGHSKKRANGTAGGTNANREG</sequence>
<dbReference type="AlphaFoldDB" id="A0AAP9Y8P9"/>
<dbReference type="EMBL" id="CP066065">
    <property type="protein sequence ID" value="QQC43985.1"/>
    <property type="molecule type" value="Genomic_DNA"/>
</dbReference>
<dbReference type="Proteomes" id="UP000595220">
    <property type="component" value="Chromosome"/>
</dbReference>
<feature type="compositionally biased region" description="Polar residues" evidence="1">
    <location>
        <begin position="1"/>
        <end position="12"/>
    </location>
</feature>
<organism evidence="3 4">
    <name type="scientific">Schaalia meyeri</name>
    <dbReference type="NCBI Taxonomy" id="52773"/>
    <lineage>
        <taxon>Bacteria</taxon>
        <taxon>Bacillati</taxon>
        <taxon>Actinomycetota</taxon>
        <taxon>Actinomycetes</taxon>
        <taxon>Actinomycetales</taxon>
        <taxon>Actinomycetaceae</taxon>
        <taxon>Schaalia</taxon>
    </lineage>
</organism>
<dbReference type="RefSeq" id="WP_074632735.1">
    <property type="nucleotide sequence ID" value="NZ_CP066065.1"/>
</dbReference>
<feature type="compositionally biased region" description="Gly residues" evidence="1">
    <location>
        <begin position="119"/>
        <end position="131"/>
    </location>
</feature>
<feature type="region of interest" description="Disordered" evidence="1">
    <location>
        <begin position="1"/>
        <end position="146"/>
    </location>
</feature>
<evidence type="ECO:0000256" key="1">
    <source>
        <dbReference type="SAM" id="MobiDB-lite"/>
    </source>
</evidence>
<evidence type="ECO:0000256" key="2">
    <source>
        <dbReference type="SAM" id="Phobius"/>
    </source>
</evidence>
<keyword evidence="2" id="KW-0472">Membrane</keyword>
<feature type="transmembrane region" description="Helical" evidence="2">
    <location>
        <begin position="160"/>
        <end position="179"/>
    </location>
</feature>
<protein>
    <submittedName>
        <fullName evidence="3">Uncharacterized protein</fullName>
    </submittedName>
</protein>
<keyword evidence="2" id="KW-1133">Transmembrane helix</keyword>
<keyword evidence="2" id="KW-0812">Transmembrane</keyword>
<gene>
    <name evidence="3" type="ORF">I6H42_00655</name>
</gene>